<gene>
    <name evidence="1" type="ORF">AADC60_04615</name>
</gene>
<sequence length="52" mass="6207">MCHFCSELRKKIQLFRKTLIETGIKKGLEHPETIKNSQILDQLIFRFQSKCK</sequence>
<organism evidence="1 2">
    <name type="scientific">Cytobacillus pseudoceanisediminis</name>
    <dbReference type="NCBI Taxonomy" id="3051614"/>
    <lineage>
        <taxon>Bacteria</taxon>
        <taxon>Bacillati</taxon>
        <taxon>Bacillota</taxon>
        <taxon>Bacilli</taxon>
        <taxon>Bacillales</taxon>
        <taxon>Bacillaceae</taxon>
        <taxon>Cytobacillus</taxon>
    </lineage>
</organism>
<proteinExistence type="predicted"/>
<dbReference type="Pfam" id="PF09388">
    <property type="entry name" value="SpoOE-like"/>
    <property type="match status" value="1"/>
</dbReference>
<dbReference type="SUPFAM" id="SSF140500">
    <property type="entry name" value="BAS1536-like"/>
    <property type="match status" value="1"/>
</dbReference>
<protein>
    <submittedName>
        <fullName evidence="1">Aspartyl-phosphate phosphatase Spo0E family protein</fullName>
    </submittedName>
</protein>
<dbReference type="Gene3D" id="4.10.280.10">
    <property type="entry name" value="Helix-loop-helix DNA-binding domain"/>
    <property type="match status" value="1"/>
</dbReference>
<dbReference type="InterPro" id="IPR018540">
    <property type="entry name" value="Spo0E-like"/>
</dbReference>
<evidence type="ECO:0000313" key="1">
    <source>
        <dbReference type="EMBL" id="WZP08425.1"/>
    </source>
</evidence>
<evidence type="ECO:0000313" key="2">
    <source>
        <dbReference type="Proteomes" id="UP001472074"/>
    </source>
</evidence>
<dbReference type="InterPro" id="IPR036638">
    <property type="entry name" value="HLH_DNA-bd_sf"/>
</dbReference>
<dbReference type="EMBL" id="CP151651">
    <property type="protein sequence ID" value="WZP08425.1"/>
    <property type="molecule type" value="Genomic_DNA"/>
</dbReference>
<dbReference type="Proteomes" id="UP001472074">
    <property type="component" value="Chromosome"/>
</dbReference>
<accession>A0ABZ2ZKX4</accession>
<dbReference type="InterPro" id="IPR037208">
    <property type="entry name" value="Spo0E-like_sf"/>
</dbReference>
<name>A0ABZ2ZKX4_9BACI</name>
<keyword evidence="2" id="KW-1185">Reference proteome</keyword>
<dbReference type="RefSeq" id="WP_019379400.1">
    <property type="nucleotide sequence ID" value="NZ_CP097349.1"/>
</dbReference>
<reference evidence="1 2" key="1">
    <citation type="submission" date="2024-04" db="EMBL/GenBank/DDBJ databases">
        <title>Screening of coral probiotics and analysis of their probiotic properties.</title>
        <authorList>
            <person name="Wang S."/>
        </authorList>
    </citation>
    <scope>NUCLEOTIDE SEQUENCE [LARGE SCALE GENOMIC DNA]</scope>
    <source>
        <strain evidence="1 2">GXU-Z9</strain>
    </source>
</reference>